<dbReference type="GeneID" id="93647142"/>
<dbReference type="AlphaFoldDB" id="A0A177EF91"/>
<evidence type="ECO:0000256" key="3">
    <source>
        <dbReference type="ARBA" id="ARBA00022741"/>
    </source>
</evidence>
<evidence type="ECO:0000256" key="1">
    <source>
        <dbReference type="ARBA" id="ARBA00004123"/>
    </source>
</evidence>
<comment type="caution">
    <text evidence="12">The sequence shown here is derived from an EMBL/GenBank/DDBJ whole genome shotgun (WGS) entry which is preliminary data.</text>
</comment>
<comment type="similarity">
    <text evidence="2 10">Belongs to the RuvB family.</text>
</comment>
<dbReference type="InterPro" id="IPR010339">
    <property type="entry name" value="TIP49_P-loop"/>
</dbReference>
<comment type="subcellular location">
    <subcellularLocation>
        <location evidence="1 10">Nucleus</location>
    </subcellularLocation>
</comment>
<proteinExistence type="inferred from homology"/>
<dbReference type="InterPro" id="IPR003593">
    <property type="entry name" value="AAA+_ATPase"/>
</dbReference>
<reference evidence="12 13" key="1">
    <citation type="submission" date="2016-02" db="EMBL/GenBank/DDBJ databases">
        <title>Discovery of a natural microsporidian pathogen with a broad tissue tropism in Caenorhabditis elegans.</title>
        <authorList>
            <person name="Luallen R.J."/>
            <person name="Reinke A.W."/>
            <person name="Tong L."/>
            <person name="Botts M.R."/>
            <person name="Felix M.-A."/>
            <person name="Troemel E.R."/>
        </authorList>
    </citation>
    <scope>NUCLEOTIDE SEQUENCE [LARGE SCALE GENOMIC DNA]</scope>
    <source>
        <strain evidence="12 13">JUm2807</strain>
    </source>
</reference>
<evidence type="ECO:0000256" key="8">
    <source>
        <dbReference type="ARBA" id="ARBA00023242"/>
    </source>
</evidence>
<dbReference type="GO" id="GO:0005634">
    <property type="term" value="C:nucleus"/>
    <property type="evidence" value="ECO:0007669"/>
    <property type="project" value="UniProtKB-SubCell"/>
</dbReference>
<keyword evidence="10" id="KW-0234">DNA repair</keyword>
<keyword evidence="10" id="KW-0804">Transcription</keyword>
<dbReference type="InterPro" id="IPR042487">
    <property type="entry name" value="RuvBL1/2_DNA/RNA_bd_dom"/>
</dbReference>
<dbReference type="EMBL" id="LTDL01000040">
    <property type="protein sequence ID" value="OAG29659.1"/>
    <property type="molecule type" value="Genomic_DNA"/>
</dbReference>
<evidence type="ECO:0000256" key="4">
    <source>
        <dbReference type="ARBA" id="ARBA00022801"/>
    </source>
</evidence>
<comment type="catalytic activity">
    <reaction evidence="9 10">
        <text>ATP + H2O = ADP + phosphate + H(+)</text>
        <dbReference type="Rhea" id="RHEA:13065"/>
        <dbReference type="ChEBI" id="CHEBI:15377"/>
        <dbReference type="ChEBI" id="CHEBI:15378"/>
        <dbReference type="ChEBI" id="CHEBI:30616"/>
        <dbReference type="ChEBI" id="CHEBI:43474"/>
        <dbReference type="ChEBI" id="CHEBI:456216"/>
        <dbReference type="EC" id="3.6.4.12"/>
    </reaction>
</comment>
<keyword evidence="8 10" id="KW-0539">Nucleus</keyword>
<dbReference type="EC" id="3.6.4.12" evidence="10"/>
<organism evidence="12 13">
    <name type="scientific">Nematocida displodere</name>
    <dbReference type="NCBI Taxonomy" id="1805483"/>
    <lineage>
        <taxon>Eukaryota</taxon>
        <taxon>Fungi</taxon>
        <taxon>Fungi incertae sedis</taxon>
        <taxon>Microsporidia</taxon>
        <taxon>Nematocida</taxon>
    </lineage>
</organism>
<dbReference type="VEuPathDB" id="MicrosporidiaDB:NEDG_00792"/>
<comment type="function">
    <text evidence="10">DNA helicase participates in several chromatin remodeling complexes, including the SWR1 and the INO80 complexes.</text>
</comment>
<evidence type="ECO:0000259" key="11">
    <source>
        <dbReference type="SMART" id="SM00382"/>
    </source>
</evidence>
<keyword evidence="13" id="KW-1185">Reference proteome</keyword>
<keyword evidence="6 10" id="KW-0067">ATP-binding</keyword>
<dbReference type="InterPro" id="IPR027238">
    <property type="entry name" value="RuvB-like"/>
</dbReference>
<dbReference type="GO" id="GO:0005524">
    <property type="term" value="F:ATP binding"/>
    <property type="evidence" value="ECO:0007669"/>
    <property type="project" value="UniProtKB-KW"/>
</dbReference>
<evidence type="ECO:0000256" key="2">
    <source>
        <dbReference type="ARBA" id="ARBA00007519"/>
    </source>
</evidence>
<dbReference type="Gene3D" id="3.40.50.300">
    <property type="entry name" value="P-loop containing nucleotide triphosphate hydrolases"/>
    <property type="match status" value="1"/>
</dbReference>
<keyword evidence="7 10" id="KW-0156">Chromatin regulator</keyword>
<feature type="domain" description="AAA+ ATPase" evidence="11">
    <location>
        <begin position="50"/>
        <end position="351"/>
    </location>
</feature>
<sequence length="423" mass="46095">MDKGLAHSHIHGLGVDRGMNIVKGAGLFGMENARKAASIFCDMVSAKKTAGKALLITGESGSGKTALAVGISKELGTKVPFVKMSGSEVFSAEVRKTEILQQAARRAVSIRVREIKRVYEGEIINLRIEEKEDRLNNYRKSISHVHLSLKSGKGSQKLTLSPSLSQEIVKQRISVGDIVYVEADDCIIKKIGRSEAYASEFDIESDKYVPMPKGEIFTKKEVLQEMTLHEIDVANTKPKGEDVVSLINQVSTTGKLEITQKLRNEVDAKISAQLNAGAAEITPGVLFIDESHILDVECYAFLGTLLESPSCPVLVFATNKQVCKVAGSSDQGLFGMPEDFLSRVMITKIPPLTPTDIDDIVSEKIRYEQTPIEAAGAKHLSSIAQSTSLRYAFGLLPIALVYSRGPITQQSLEDISTLFPVDE</sequence>
<dbReference type="FunFam" id="2.40.50.360:FF:000001">
    <property type="entry name" value="RuvB-like helicase"/>
    <property type="match status" value="1"/>
</dbReference>
<dbReference type="PROSITE" id="PS00675">
    <property type="entry name" value="SIGMA54_INTERACT_1"/>
    <property type="match status" value="1"/>
</dbReference>
<name>A0A177EF91_9MICR</name>
<dbReference type="GO" id="GO:0006325">
    <property type="term" value="P:chromatin organization"/>
    <property type="evidence" value="ECO:0007669"/>
    <property type="project" value="UniProtKB-KW"/>
</dbReference>
<evidence type="ECO:0000313" key="13">
    <source>
        <dbReference type="Proteomes" id="UP000185944"/>
    </source>
</evidence>
<evidence type="ECO:0000256" key="5">
    <source>
        <dbReference type="ARBA" id="ARBA00022806"/>
    </source>
</evidence>
<dbReference type="Proteomes" id="UP000185944">
    <property type="component" value="Unassembled WGS sequence"/>
</dbReference>
<dbReference type="STRING" id="1805483.A0A177EF91"/>
<evidence type="ECO:0000256" key="7">
    <source>
        <dbReference type="ARBA" id="ARBA00022853"/>
    </source>
</evidence>
<dbReference type="GO" id="GO:0006281">
    <property type="term" value="P:DNA repair"/>
    <property type="evidence" value="ECO:0007669"/>
    <property type="project" value="UniProtKB-KW"/>
</dbReference>
<evidence type="ECO:0000256" key="9">
    <source>
        <dbReference type="ARBA" id="ARBA00047995"/>
    </source>
</evidence>
<dbReference type="SUPFAM" id="SSF52540">
    <property type="entry name" value="P-loop containing nucleoside triphosphate hydrolases"/>
    <property type="match status" value="1"/>
</dbReference>
<protein>
    <recommendedName>
        <fullName evidence="10">RuvB-like helicase</fullName>
        <ecNumber evidence="10">3.6.4.12</ecNumber>
    </recommendedName>
</protein>
<dbReference type="Gene3D" id="1.10.8.60">
    <property type="match status" value="1"/>
</dbReference>
<dbReference type="GO" id="GO:0003678">
    <property type="term" value="F:DNA helicase activity"/>
    <property type="evidence" value="ECO:0007669"/>
    <property type="project" value="UniProtKB-EC"/>
</dbReference>
<keyword evidence="10" id="KW-0227">DNA damage</keyword>
<keyword evidence="3 10" id="KW-0547">Nucleotide-binding</keyword>
<evidence type="ECO:0000313" key="12">
    <source>
        <dbReference type="EMBL" id="OAG29659.1"/>
    </source>
</evidence>
<accession>A0A177EF91</accession>
<dbReference type="InterPro" id="IPR027417">
    <property type="entry name" value="P-loop_NTPase"/>
</dbReference>
<keyword evidence="10" id="KW-0805">Transcription regulation</keyword>
<dbReference type="PANTHER" id="PTHR11093">
    <property type="entry name" value="RUVB-RELATED REPTIN AND PONTIN"/>
    <property type="match status" value="1"/>
</dbReference>
<evidence type="ECO:0000256" key="10">
    <source>
        <dbReference type="RuleBase" id="RU363048"/>
    </source>
</evidence>
<keyword evidence="5 10" id="KW-0347">Helicase</keyword>
<gene>
    <name evidence="12" type="ORF">NEDG_00792</name>
</gene>
<dbReference type="RefSeq" id="XP_067544307.1">
    <property type="nucleotide sequence ID" value="XM_067688210.1"/>
</dbReference>
<evidence type="ECO:0000256" key="6">
    <source>
        <dbReference type="ARBA" id="ARBA00022840"/>
    </source>
</evidence>
<dbReference type="OrthoDB" id="10060499at2759"/>
<dbReference type="SMART" id="SM00382">
    <property type="entry name" value="AAA"/>
    <property type="match status" value="1"/>
</dbReference>
<dbReference type="Gene3D" id="2.40.50.360">
    <property type="entry name" value="RuvB-like helicase, domain II"/>
    <property type="match status" value="1"/>
</dbReference>
<dbReference type="InterPro" id="IPR025662">
    <property type="entry name" value="Sigma_54_int_dom_ATP-bd_1"/>
</dbReference>
<dbReference type="GO" id="GO:0016887">
    <property type="term" value="F:ATP hydrolysis activity"/>
    <property type="evidence" value="ECO:0007669"/>
    <property type="project" value="RHEA"/>
</dbReference>
<keyword evidence="4 10" id="KW-0378">Hydrolase</keyword>
<dbReference type="Pfam" id="PF06068">
    <property type="entry name" value="TIP49"/>
    <property type="match status" value="1"/>
</dbReference>